<dbReference type="SUPFAM" id="SSF53474">
    <property type="entry name" value="alpha/beta-Hydrolases"/>
    <property type="match status" value="1"/>
</dbReference>
<dbReference type="PANTHER" id="PTHR37946:SF1">
    <property type="entry name" value="SLL1969 PROTEIN"/>
    <property type="match status" value="1"/>
</dbReference>
<dbReference type="InterPro" id="IPR029058">
    <property type="entry name" value="AB_hydrolase_fold"/>
</dbReference>
<accession>A0ABX7WSR7</accession>
<gene>
    <name evidence="2" type="ORF">J9253_16240</name>
</gene>
<dbReference type="GO" id="GO:0016787">
    <property type="term" value="F:hydrolase activity"/>
    <property type="evidence" value="ECO:0007669"/>
    <property type="project" value="UniProtKB-KW"/>
</dbReference>
<dbReference type="RefSeq" id="WP_210221942.1">
    <property type="nucleotide sequence ID" value="NZ_CP072801.1"/>
</dbReference>
<dbReference type="Proteomes" id="UP000672039">
    <property type="component" value="Chromosome"/>
</dbReference>
<name>A0ABX7WSR7_9GAMM</name>
<protein>
    <submittedName>
        <fullName evidence="2">Alpha/beta hydrolase</fullName>
    </submittedName>
</protein>
<dbReference type="Pfam" id="PF12697">
    <property type="entry name" value="Abhydrolase_6"/>
    <property type="match status" value="1"/>
</dbReference>
<reference evidence="2 3" key="1">
    <citation type="submission" date="2021-04" db="EMBL/GenBank/DDBJ databases">
        <title>Genomics, taxonomy and metabolism of representatives of sulfur bacteria of the genus Thiothrix: Thiothrix fructosivorans QT, Thiothrix unzii A1T and three new species, Thiothrix subterranea sp. nov., Thiothrix litoralis sp. nov. and 'Candidatus Thiothrix anitrata' sp. nov.</title>
        <authorList>
            <person name="Ravin N.V."/>
            <person name="Smolyakov D."/>
            <person name="Rudenko T.S."/>
            <person name="Mardanov A.V."/>
            <person name="Beletsky A.V."/>
            <person name="Markov N.D."/>
            <person name="Fomenkov A.I."/>
            <person name="Roberts R.J."/>
            <person name="Karnachuk O.V."/>
            <person name="Novikov A."/>
            <person name="Grabovich M.Y."/>
        </authorList>
    </citation>
    <scope>NUCLEOTIDE SEQUENCE [LARGE SCALE GENOMIC DNA]</scope>
    <source>
        <strain evidence="2 3">AS</strain>
    </source>
</reference>
<feature type="domain" description="AB hydrolase-1" evidence="1">
    <location>
        <begin position="31"/>
        <end position="140"/>
    </location>
</feature>
<organism evidence="2 3">
    <name type="scientific">Thiothrix litoralis</name>
    <dbReference type="NCBI Taxonomy" id="2891210"/>
    <lineage>
        <taxon>Bacteria</taxon>
        <taxon>Pseudomonadati</taxon>
        <taxon>Pseudomonadota</taxon>
        <taxon>Gammaproteobacteria</taxon>
        <taxon>Thiotrichales</taxon>
        <taxon>Thiotrichaceae</taxon>
        <taxon>Thiothrix</taxon>
    </lineage>
</organism>
<dbReference type="Gene3D" id="3.40.50.1820">
    <property type="entry name" value="alpha/beta hydrolase"/>
    <property type="match status" value="1"/>
</dbReference>
<evidence type="ECO:0000259" key="1">
    <source>
        <dbReference type="Pfam" id="PF12697"/>
    </source>
</evidence>
<sequence length="230" mass="24250">MAFLVAAPGTQQGRGAAAGRAGGLAIATETVVLLHGIWMRPWALGVLAGRLRQAGYAVSIPAYASVRLTPAQNAERLYAFLKTLPTDSLHVVAHSLGGIVALHLLEKYPELPPGRLVTLGTPAQGSKIARAIKPVPVLGMAFGNSMVEGLSGDDVPQTIGRDWGAVIGTLPVGLGLPFLWGEASDGAVRVSEAQHPAQTARIEQRVSHTGMLFSPLTFTYIQRFLQTGQF</sequence>
<dbReference type="PANTHER" id="PTHR37946">
    <property type="entry name" value="SLL1969 PROTEIN"/>
    <property type="match status" value="1"/>
</dbReference>
<keyword evidence="3" id="KW-1185">Reference proteome</keyword>
<keyword evidence="2" id="KW-0378">Hydrolase</keyword>
<evidence type="ECO:0000313" key="3">
    <source>
        <dbReference type="Proteomes" id="UP000672039"/>
    </source>
</evidence>
<evidence type="ECO:0000313" key="2">
    <source>
        <dbReference type="EMBL" id="QTR45538.1"/>
    </source>
</evidence>
<dbReference type="InterPro" id="IPR000073">
    <property type="entry name" value="AB_hydrolase_1"/>
</dbReference>
<proteinExistence type="predicted"/>
<dbReference type="EMBL" id="CP072801">
    <property type="protein sequence ID" value="QTR45538.1"/>
    <property type="molecule type" value="Genomic_DNA"/>
</dbReference>